<gene>
    <name evidence="2" type="ORF">CLV38_1343</name>
</gene>
<protein>
    <submittedName>
        <fullName evidence="2">Uncharacterized protein</fullName>
    </submittedName>
</protein>
<reference evidence="2 3" key="1">
    <citation type="submission" date="2018-03" db="EMBL/GenBank/DDBJ databases">
        <title>Genomic Encyclopedia of Archaeal and Bacterial Type Strains, Phase II (KMG-II): from individual species to whole genera.</title>
        <authorList>
            <person name="Goeker M."/>
        </authorList>
    </citation>
    <scope>NUCLEOTIDE SEQUENCE [LARGE SCALE GENOMIC DNA]</scope>
    <source>
        <strain evidence="2 3">DSM 13175</strain>
    </source>
</reference>
<feature type="transmembrane region" description="Helical" evidence="1">
    <location>
        <begin position="68"/>
        <end position="84"/>
    </location>
</feature>
<dbReference type="RefSeq" id="WP_106195970.1">
    <property type="nucleotide sequence ID" value="NZ_PVTO01000034.1"/>
</dbReference>
<dbReference type="AlphaFoldDB" id="A0A2T0VVC0"/>
<organism evidence="2 3">
    <name type="scientific">Alkalibacterium olivapovliticus</name>
    <dbReference type="NCBI Taxonomy" id="99907"/>
    <lineage>
        <taxon>Bacteria</taxon>
        <taxon>Bacillati</taxon>
        <taxon>Bacillota</taxon>
        <taxon>Bacilli</taxon>
        <taxon>Lactobacillales</taxon>
        <taxon>Carnobacteriaceae</taxon>
        <taxon>Alkalibacterium</taxon>
    </lineage>
</organism>
<evidence type="ECO:0000256" key="1">
    <source>
        <dbReference type="SAM" id="Phobius"/>
    </source>
</evidence>
<sequence>MRSEQLLLRLIVFSIWIGGLHLVLKTNHNPKVKIKTVLLLHTTVLTLFFTNVFGMMPYNPVTSFLFDMMWWTMAFIGFKTVFSLQGHFAKIDYMIVATSILFLLFIPLMIMLTNM</sequence>
<dbReference type="EMBL" id="PVTO01000034">
    <property type="protein sequence ID" value="PRY75628.1"/>
    <property type="molecule type" value="Genomic_DNA"/>
</dbReference>
<feature type="transmembrane region" description="Helical" evidence="1">
    <location>
        <begin position="6"/>
        <end position="24"/>
    </location>
</feature>
<keyword evidence="1" id="KW-0472">Membrane</keyword>
<accession>A0A2T0VVC0</accession>
<keyword evidence="3" id="KW-1185">Reference proteome</keyword>
<feature type="transmembrane region" description="Helical" evidence="1">
    <location>
        <begin position="36"/>
        <end position="56"/>
    </location>
</feature>
<comment type="caution">
    <text evidence="2">The sequence shown here is derived from an EMBL/GenBank/DDBJ whole genome shotgun (WGS) entry which is preliminary data.</text>
</comment>
<dbReference type="Proteomes" id="UP000238205">
    <property type="component" value="Unassembled WGS sequence"/>
</dbReference>
<keyword evidence="1" id="KW-0812">Transmembrane</keyword>
<proteinExistence type="predicted"/>
<keyword evidence="1" id="KW-1133">Transmembrane helix</keyword>
<evidence type="ECO:0000313" key="3">
    <source>
        <dbReference type="Proteomes" id="UP000238205"/>
    </source>
</evidence>
<feature type="transmembrane region" description="Helical" evidence="1">
    <location>
        <begin position="91"/>
        <end position="112"/>
    </location>
</feature>
<name>A0A2T0VVC0_9LACT</name>
<evidence type="ECO:0000313" key="2">
    <source>
        <dbReference type="EMBL" id="PRY75628.1"/>
    </source>
</evidence>